<dbReference type="EMBL" id="CP126222">
    <property type="protein sequence ID" value="WIA22827.1"/>
    <property type="molecule type" value="Genomic_DNA"/>
</dbReference>
<dbReference type="SUPFAM" id="SSF101386">
    <property type="entry name" value="all-alpha NTP pyrophosphatases"/>
    <property type="match status" value="1"/>
</dbReference>
<keyword evidence="15" id="KW-1185">Reference proteome</keyword>
<dbReference type="InterPro" id="IPR002496">
    <property type="entry name" value="PRib_AMP_CycHydrolase_dom"/>
</dbReference>
<comment type="catalytic activity">
    <reaction evidence="2">
        <text>1-(5-phospho-beta-D-ribosyl)-ATP + H2O = 1-(5-phospho-beta-D-ribosyl)-5'-AMP + diphosphate + H(+)</text>
        <dbReference type="Rhea" id="RHEA:22828"/>
        <dbReference type="ChEBI" id="CHEBI:15377"/>
        <dbReference type="ChEBI" id="CHEBI:15378"/>
        <dbReference type="ChEBI" id="CHEBI:33019"/>
        <dbReference type="ChEBI" id="CHEBI:59457"/>
        <dbReference type="ChEBI" id="CHEBI:73183"/>
        <dbReference type="EC" id="3.6.1.31"/>
    </reaction>
</comment>
<accession>A0ABY8UNJ5</accession>
<dbReference type="NCBIfam" id="TIGR03188">
    <property type="entry name" value="histidine_hisI"/>
    <property type="match status" value="1"/>
</dbReference>
<dbReference type="InterPro" id="IPR023019">
    <property type="entry name" value="His_synth_HisIE"/>
</dbReference>
<dbReference type="Pfam" id="PF01503">
    <property type="entry name" value="PRA-PH"/>
    <property type="match status" value="1"/>
</dbReference>
<dbReference type="PANTHER" id="PTHR42945">
    <property type="entry name" value="HISTIDINE BIOSYNTHESIS BIFUNCTIONAL PROTEIN"/>
    <property type="match status" value="1"/>
</dbReference>
<dbReference type="Gene3D" id="3.10.20.810">
    <property type="entry name" value="Phosphoribosyl-AMP cyclohydrolase"/>
    <property type="match status" value="1"/>
</dbReference>
<name>A0ABY8UNJ5_TETOB</name>
<keyword evidence="7" id="KW-0028">Amino-acid biosynthesis</keyword>
<dbReference type="CDD" id="cd11534">
    <property type="entry name" value="NTP-PPase_HisIE_like"/>
    <property type="match status" value="1"/>
</dbReference>
<evidence type="ECO:0000256" key="1">
    <source>
        <dbReference type="ARBA" id="ARBA00000024"/>
    </source>
</evidence>
<comment type="pathway">
    <text evidence="4">Amino-acid biosynthesis; L-histidine biosynthesis; L-histidine from 5-phospho-alpha-D-ribose 1-diphosphate: step 2/9.</text>
</comment>
<protein>
    <recommendedName>
        <fullName evidence="13">Phosphoribosyl-AMP cyclohydrolase domain-containing protein</fullName>
    </recommendedName>
</protein>
<evidence type="ECO:0000256" key="9">
    <source>
        <dbReference type="ARBA" id="ARBA00022801"/>
    </source>
</evidence>
<evidence type="ECO:0000256" key="5">
    <source>
        <dbReference type="ARBA" id="ARBA00007731"/>
    </source>
</evidence>
<dbReference type="Pfam" id="PF01502">
    <property type="entry name" value="PRA-CH"/>
    <property type="match status" value="1"/>
</dbReference>
<evidence type="ECO:0000313" key="15">
    <source>
        <dbReference type="Proteomes" id="UP001244341"/>
    </source>
</evidence>
<keyword evidence="8" id="KW-0547">Nucleotide-binding</keyword>
<dbReference type="InterPro" id="IPR038019">
    <property type="entry name" value="PRib_AMP_CycHydrolase_sf"/>
</dbReference>
<organism evidence="14 15">
    <name type="scientific">Tetradesmus obliquus</name>
    <name type="common">Green alga</name>
    <name type="synonym">Acutodesmus obliquus</name>
    <dbReference type="NCBI Taxonomy" id="3088"/>
    <lineage>
        <taxon>Eukaryota</taxon>
        <taxon>Viridiplantae</taxon>
        <taxon>Chlorophyta</taxon>
        <taxon>core chlorophytes</taxon>
        <taxon>Chlorophyceae</taxon>
        <taxon>CS clade</taxon>
        <taxon>Sphaeropleales</taxon>
        <taxon>Scenedesmaceae</taxon>
        <taxon>Tetradesmus</taxon>
    </lineage>
</organism>
<reference evidence="14 15" key="1">
    <citation type="submission" date="2023-05" db="EMBL/GenBank/DDBJ databases">
        <title>A 100% complete, gapless, phased diploid assembly of the Scenedesmus obliquus UTEX 3031 genome.</title>
        <authorList>
            <person name="Biondi T.C."/>
            <person name="Hanschen E.R."/>
            <person name="Kwon T."/>
            <person name="Eng W."/>
            <person name="Kruse C.P.S."/>
            <person name="Koehler S.I."/>
            <person name="Kunde Y."/>
            <person name="Gleasner C.D."/>
            <person name="You Mak K.T."/>
            <person name="Polle J."/>
            <person name="Hovde B.T."/>
            <person name="Starkenburg S.R."/>
        </authorList>
    </citation>
    <scope>NUCLEOTIDE SEQUENCE [LARGE SCALE GENOMIC DNA]</scope>
    <source>
        <strain evidence="14 15">DOE0152z</strain>
    </source>
</reference>
<evidence type="ECO:0000256" key="3">
    <source>
        <dbReference type="ARBA" id="ARBA00005169"/>
    </source>
</evidence>
<comment type="pathway">
    <text evidence="3">Amino-acid biosynthesis; L-histidine biosynthesis; L-histidine from 5-phospho-alpha-D-ribose 1-diphosphate: step 3/9.</text>
</comment>
<evidence type="ECO:0000256" key="6">
    <source>
        <dbReference type="ARBA" id="ARBA00008299"/>
    </source>
</evidence>
<evidence type="ECO:0000313" key="14">
    <source>
        <dbReference type="EMBL" id="WIA22827.1"/>
    </source>
</evidence>
<keyword evidence="11" id="KW-0368">Histidine biosynthesis</keyword>
<gene>
    <name evidence="14" type="ORF">OEZ85_001218</name>
</gene>
<dbReference type="Gene3D" id="1.10.287.1080">
    <property type="entry name" value="MazG-like"/>
    <property type="match status" value="1"/>
</dbReference>
<evidence type="ECO:0000256" key="12">
    <source>
        <dbReference type="ARBA" id="ARBA00023268"/>
    </source>
</evidence>
<evidence type="ECO:0000256" key="11">
    <source>
        <dbReference type="ARBA" id="ARBA00023102"/>
    </source>
</evidence>
<evidence type="ECO:0000256" key="8">
    <source>
        <dbReference type="ARBA" id="ARBA00022741"/>
    </source>
</evidence>
<evidence type="ECO:0000259" key="13">
    <source>
        <dbReference type="Pfam" id="PF01502"/>
    </source>
</evidence>
<sequence>MTAYLDTLRWSKDGLVPVIVQHVDTGELLMQAYADRAALSETLQTKGRLATFYSRSRSERWCKGETSGNFIKVTQVFHDCDRDSIIYLGDPIGPTCHTGARTCWFHEAAVSAEGSVHAEGDHKQHGSHAPLTTLLALEHTIQQRKEAMQQPQEGKPSWTARLLANPELLCKKVREEAGELCQTLEENEGTERAASEMADLLYHAMVLLNVQGVPMEDVLRVLRQRFGTSGVEEKAARPPKQ</sequence>
<evidence type="ECO:0000256" key="7">
    <source>
        <dbReference type="ARBA" id="ARBA00022605"/>
    </source>
</evidence>
<comment type="catalytic activity">
    <reaction evidence="1">
        <text>1-(5-phospho-beta-D-ribosyl)-5'-AMP + H2O = 1-(5-phospho-beta-D-ribosyl)-5-[(5-phospho-beta-D-ribosylamino)methylideneamino]imidazole-4-carboxamide</text>
        <dbReference type="Rhea" id="RHEA:20049"/>
        <dbReference type="ChEBI" id="CHEBI:15377"/>
        <dbReference type="ChEBI" id="CHEBI:58435"/>
        <dbReference type="ChEBI" id="CHEBI:59457"/>
        <dbReference type="EC" id="3.5.4.19"/>
    </reaction>
</comment>
<dbReference type="HAMAP" id="MF_01019">
    <property type="entry name" value="HisIE"/>
    <property type="match status" value="1"/>
</dbReference>
<keyword evidence="10" id="KW-0067">ATP-binding</keyword>
<keyword evidence="12" id="KW-0511">Multifunctional enzyme</keyword>
<evidence type="ECO:0000256" key="10">
    <source>
        <dbReference type="ARBA" id="ARBA00022840"/>
    </source>
</evidence>
<dbReference type="SUPFAM" id="SSF141734">
    <property type="entry name" value="HisI-like"/>
    <property type="match status" value="1"/>
</dbReference>
<proteinExistence type="inferred from homology"/>
<comment type="similarity">
    <text evidence="6">In the N-terminal section; belongs to the PRA-CH family.</text>
</comment>
<dbReference type="InterPro" id="IPR021130">
    <property type="entry name" value="PRib-ATP_PPHydrolase-like"/>
</dbReference>
<dbReference type="PANTHER" id="PTHR42945:SF1">
    <property type="entry name" value="HISTIDINE BIOSYNTHESIS BIFUNCTIONAL PROTEIN HIS7"/>
    <property type="match status" value="1"/>
</dbReference>
<comment type="similarity">
    <text evidence="5">In the C-terminal section; belongs to the PRA-PH family.</text>
</comment>
<keyword evidence="9" id="KW-0378">Hydrolase</keyword>
<evidence type="ECO:0000256" key="2">
    <source>
        <dbReference type="ARBA" id="ARBA00001460"/>
    </source>
</evidence>
<feature type="domain" description="Phosphoribosyl-AMP cyclohydrolase" evidence="13">
    <location>
        <begin position="30"/>
        <end position="105"/>
    </location>
</feature>
<dbReference type="InterPro" id="IPR008179">
    <property type="entry name" value="HisE"/>
</dbReference>
<dbReference type="Proteomes" id="UP001244341">
    <property type="component" value="Chromosome 15b"/>
</dbReference>
<evidence type="ECO:0000256" key="4">
    <source>
        <dbReference type="ARBA" id="ARBA00005204"/>
    </source>
</evidence>